<gene>
    <name evidence="5" type="ordered locus">Xcel_0112</name>
</gene>
<dbReference type="Gene3D" id="3.90.1150.10">
    <property type="entry name" value="Aspartate Aminotransferase, domain 1"/>
    <property type="match status" value="1"/>
</dbReference>
<dbReference type="Pfam" id="PF01212">
    <property type="entry name" value="Beta_elim_lyase"/>
    <property type="match status" value="1"/>
</dbReference>
<evidence type="ECO:0000256" key="1">
    <source>
        <dbReference type="ARBA" id="ARBA00001933"/>
    </source>
</evidence>
<proteinExistence type="inferred from homology"/>
<dbReference type="InterPro" id="IPR015421">
    <property type="entry name" value="PyrdxlP-dep_Trfase_major"/>
</dbReference>
<dbReference type="InterPro" id="IPR001597">
    <property type="entry name" value="ArAA_b-elim_lyase/Thr_aldolase"/>
</dbReference>
<comment type="similarity">
    <text evidence="2">Belongs to the threonine aldolase family.</text>
</comment>
<reference evidence="5 6" key="2">
    <citation type="journal article" date="2010" name="Stand. Genomic Sci.">
        <title>Complete genome sequence of Xylanimonas cellulosilytica type strain (XIL07).</title>
        <authorList>
            <person name="Foster B."/>
            <person name="Pukall R."/>
            <person name="Abt B."/>
            <person name="Nolan M."/>
            <person name="Glavina Del Rio T."/>
            <person name="Chen F."/>
            <person name="Lucas S."/>
            <person name="Tice H."/>
            <person name="Pitluck S."/>
            <person name="Cheng J.-F."/>
            <person name="Chertkov O."/>
            <person name="Brettin T."/>
            <person name="Han C."/>
            <person name="Detter J.C."/>
            <person name="Bruce D."/>
            <person name="Goodwin L."/>
            <person name="Ivanova N."/>
            <person name="Mavromatis K."/>
            <person name="Pati A."/>
            <person name="Mikhailova N."/>
            <person name="Chen A."/>
            <person name="Palaniappan K."/>
            <person name="Land M."/>
            <person name="Hauser L."/>
            <person name="Chang Y.-J."/>
            <person name="Jeffries C.D."/>
            <person name="Chain P."/>
            <person name="Rohde M."/>
            <person name="Goeker M."/>
            <person name="Bristow J."/>
            <person name="Eisen J.A."/>
            <person name="Markowitz V."/>
            <person name="Hugenholtz P."/>
            <person name="Kyrpides N.C."/>
            <person name="Klenk H.-P."/>
            <person name="Lapidus A."/>
        </authorList>
    </citation>
    <scope>NUCLEOTIDE SEQUENCE [LARGE SCALE GENOMIC DNA]</scope>
    <source>
        <strain evidence="6">DSM 15894 / CECT 5975 / LMG 20990 / XIL07</strain>
    </source>
</reference>
<dbReference type="SUPFAM" id="SSF53383">
    <property type="entry name" value="PLP-dependent transferases"/>
    <property type="match status" value="1"/>
</dbReference>
<evidence type="ECO:0000259" key="4">
    <source>
        <dbReference type="Pfam" id="PF01212"/>
    </source>
</evidence>
<dbReference type="PANTHER" id="PTHR48097">
    <property type="entry name" value="L-THREONINE ALDOLASE-RELATED"/>
    <property type="match status" value="1"/>
</dbReference>
<keyword evidence="6" id="KW-1185">Reference proteome</keyword>
<dbReference type="Proteomes" id="UP000002255">
    <property type="component" value="Chromosome"/>
</dbReference>
<evidence type="ECO:0000256" key="2">
    <source>
        <dbReference type="ARBA" id="ARBA00006966"/>
    </source>
</evidence>
<dbReference type="eggNOG" id="COG2008">
    <property type="taxonomic scope" value="Bacteria"/>
</dbReference>
<comment type="cofactor">
    <cofactor evidence="1">
        <name>pyridoxal 5'-phosphate</name>
        <dbReference type="ChEBI" id="CHEBI:597326"/>
    </cofactor>
</comment>
<accession>D1BTY9</accession>
<dbReference type="InterPro" id="IPR015424">
    <property type="entry name" value="PyrdxlP-dep_Trfase"/>
</dbReference>
<dbReference type="InterPro" id="IPR015422">
    <property type="entry name" value="PyrdxlP-dep_Trfase_small"/>
</dbReference>
<feature type="domain" description="Aromatic amino acid beta-eliminating lyase/threonine aldolase" evidence="4">
    <location>
        <begin position="15"/>
        <end position="325"/>
    </location>
</feature>
<organism evidence="5 6">
    <name type="scientific">Xylanimonas cellulosilytica (strain DSM 15894 / JCM 12276 / CECT 5975 / KCTC 9989 / LMG 20990 / NBRC 107835 / XIL07)</name>
    <dbReference type="NCBI Taxonomy" id="446471"/>
    <lineage>
        <taxon>Bacteria</taxon>
        <taxon>Bacillati</taxon>
        <taxon>Actinomycetota</taxon>
        <taxon>Actinomycetes</taxon>
        <taxon>Micrococcales</taxon>
        <taxon>Promicromonosporaceae</taxon>
        <taxon>Xylanimonas</taxon>
    </lineage>
</organism>
<reference evidence="6" key="1">
    <citation type="submission" date="2009-11" db="EMBL/GenBank/DDBJ databases">
        <title>The complete chromosome of Xylanimonas cellulosilytica DSM 15894.</title>
        <authorList>
            <consortium name="US DOE Joint Genome Institute (JGI-PGF)"/>
            <person name="Lucas S."/>
            <person name="Copeland A."/>
            <person name="Lapidus A."/>
            <person name="Glavina del Rio T."/>
            <person name="Dalin E."/>
            <person name="Tice H."/>
            <person name="Bruce D."/>
            <person name="Goodwin L."/>
            <person name="Pitluck S."/>
            <person name="Kyrpides N."/>
            <person name="Mavromatis K."/>
            <person name="Ivanova N."/>
            <person name="Mikhailova N."/>
            <person name="Foster B."/>
            <person name="Clum A."/>
            <person name="Brettin T."/>
            <person name="Detter J.C."/>
            <person name="Han C."/>
            <person name="Larimer F."/>
            <person name="Land M."/>
            <person name="Hauser L."/>
            <person name="Markowitz V."/>
            <person name="Cheng J.F."/>
            <person name="Hugenholtz P."/>
            <person name="Woyke T."/>
            <person name="Wu D."/>
            <person name="Gehrich-Schroeter G."/>
            <person name="Schneider S."/>
            <person name="Pukall S.R."/>
            <person name="Klenk H.P."/>
            <person name="Eisen J.A."/>
        </authorList>
    </citation>
    <scope>NUCLEOTIDE SEQUENCE [LARGE SCALE GENOMIC DNA]</scope>
    <source>
        <strain evidence="6">DSM 15894 / CECT 5975 / LMG 20990 / XIL07</strain>
    </source>
</reference>
<evidence type="ECO:0000313" key="5">
    <source>
        <dbReference type="EMBL" id="ACZ29153.1"/>
    </source>
</evidence>
<sequence>MPLPAYADRVLPPFGSDNYAPAHPEVLAAVAAANEGYAVAYGDDPWTERLDARIGEIFGAGARAFPVLNGTGANVVSLMATTSRWAGVVASDVAHAHTDENGAPERVGGLKLLTRTSRDGKLSPDDVTAWAGELGDVHRAQPQVLTLTQATELGTVYTVEELRALVAAAHALGLAVHLDGSRLANAAAFLGVGLRALTTDVGVDILSLGAAKNGGLLGEAVVVLGPDDAPTPGAAAARQAAAEAVPYLRKSTMQLASKARYLSAQLLAMFGAPVDGDAAPEPGAVPLWLRNAHAANAAAQRLRAGVETLGDTVRVTRPTQANAVFATLPRAAADRLREQTRFYDWADGETPDRVEVRWMCSWATTDADVDAFVAALAVALRADAFAR</sequence>
<evidence type="ECO:0000313" key="6">
    <source>
        <dbReference type="Proteomes" id="UP000002255"/>
    </source>
</evidence>
<evidence type="ECO:0000256" key="3">
    <source>
        <dbReference type="ARBA" id="ARBA00022898"/>
    </source>
</evidence>
<dbReference type="HOGENOM" id="CLU_049619_0_0_11"/>
<dbReference type="EMBL" id="CP001821">
    <property type="protein sequence ID" value="ACZ29153.1"/>
    <property type="molecule type" value="Genomic_DNA"/>
</dbReference>
<dbReference type="KEGG" id="xce:Xcel_0112"/>
<protein>
    <submittedName>
        <fullName evidence="5">Threonine aldolase</fullName>
        <ecNumber evidence="5">4.1.2.5</ecNumber>
    </submittedName>
</protein>
<dbReference type="AlphaFoldDB" id="D1BTY9"/>
<dbReference type="Gene3D" id="3.40.640.10">
    <property type="entry name" value="Type I PLP-dependent aspartate aminotransferase-like (Major domain)"/>
    <property type="match status" value="1"/>
</dbReference>
<dbReference type="STRING" id="446471.Xcel_0112"/>
<keyword evidence="3" id="KW-0663">Pyridoxal phosphate</keyword>
<dbReference type="PANTHER" id="PTHR48097:SF5">
    <property type="entry name" value="LOW SPECIFICITY L-THREONINE ALDOLASE"/>
    <property type="match status" value="1"/>
</dbReference>
<name>D1BTY9_XYLCX</name>
<dbReference type="GO" id="GO:0006520">
    <property type="term" value="P:amino acid metabolic process"/>
    <property type="evidence" value="ECO:0007669"/>
    <property type="project" value="InterPro"/>
</dbReference>
<dbReference type="GO" id="GO:0004793">
    <property type="term" value="F:threonine aldolase activity"/>
    <property type="evidence" value="ECO:0007669"/>
    <property type="project" value="UniProtKB-EC"/>
</dbReference>
<keyword evidence="5" id="KW-0456">Lyase</keyword>
<dbReference type="EC" id="4.1.2.5" evidence="5"/>